<accession>A0A6H5HB23</accession>
<evidence type="ECO:0000313" key="2">
    <source>
        <dbReference type="EMBL" id="CAB0010555.1"/>
    </source>
</evidence>
<keyword evidence="3" id="KW-1185">Reference proteome</keyword>
<name>A0A6H5HB23_9HEMI</name>
<gene>
    <name evidence="2" type="ORF">NTEN_LOCUS15596</name>
</gene>
<protein>
    <submittedName>
        <fullName evidence="2">Uncharacterized protein</fullName>
    </submittedName>
</protein>
<dbReference type="AlphaFoldDB" id="A0A6H5HB23"/>
<dbReference type="Proteomes" id="UP000479000">
    <property type="component" value="Unassembled WGS sequence"/>
</dbReference>
<dbReference type="EMBL" id="CADCXU010023054">
    <property type="protein sequence ID" value="CAB0010555.1"/>
    <property type="molecule type" value="Genomic_DNA"/>
</dbReference>
<proteinExistence type="predicted"/>
<organism evidence="2 3">
    <name type="scientific">Nesidiocoris tenuis</name>
    <dbReference type="NCBI Taxonomy" id="355587"/>
    <lineage>
        <taxon>Eukaryota</taxon>
        <taxon>Metazoa</taxon>
        <taxon>Ecdysozoa</taxon>
        <taxon>Arthropoda</taxon>
        <taxon>Hexapoda</taxon>
        <taxon>Insecta</taxon>
        <taxon>Pterygota</taxon>
        <taxon>Neoptera</taxon>
        <taxon>Paraneoptera</taxon>
        <taxon>Hemiptera</taxon>
        <taxon>Heteroptera</taxon>
        <taxon>Panheteroptera</taxon>
        <taxon>Cimicomorpha</taxon>
        <taxon>Miridae</taxon>
        <taxon>Dicyphina</taxon>
        <taxon>Nesidiocoris</taxon>
    </lineage>
</organism>
<evidence type="ECO:0000256" key="1">
    <source>
        <dbReference type="SAM" id="MobiDB-lite"/>
    </source>
</evidence>
<feature type="region of interest" description="Disordered" evidence="1">
    <location>
        <begin position="72"/>
        <end position="92"/>
    </location>
</feature>
<reference evidence="2 3" key="1">
    <citation type="submission" date="2020-02" db="EMBL/GenBank/DDBJ databases">
        <authorList>
            <person name="Ferguson B K."/>
        </authorList>
    </citation>
    <scope>NUCLEOTIDE SEQUENCE [LARGE SCALE GENOMIC DNA]</scope>
</reference>
<evidence type="ECO:0000313" key="3">
    <source>
        <dbReference type="Proteomes" id="UP000479000"/>
    </source>
</evidence>
<sequence length="207" mass="23985">MFEVGIAKINRPSNVKFSMIVCNYENILFGIAQITATWKTKNIAYPKATISIFTSFYDSMCTCRHVRPSRKRDRRLHRQYGQRNRSSPPLMRGVDPARACNEVAFSFSSMRIYVDALGGSGEPASLQRPTWLKEKSKKALDVQENLDIFKETLLGSGRPIRLAKPLPLRDTIDSHSVKTCEYDFWRKRGFQLFWELLALPTVWWHHN</sequence>